<name>A0A7Y2E8R1_UNCEI</name>
<comment type="caution">
    <text evidence="1">The sequence shown here is derived from an EMBL/GenBank/DDBJ whole genome shotgun (WGS) entry which is preliminary data.</text>
</comment>
<protein>
    <recommendedName>
        <fullName evidence="3">Outer membrane protein beta-barrel domain-containing protein</fullName>
    </recommendedName>
</protein>
<evidence type="ECO:0000313" key="2">
    <source>
        <dbReference type="Proteomes" id="UP000547674"/>
    </source>
</evidence>
<organism evidence="1 2">
    <name type="scientific">Eiseniibacteriota bacterium</name>
    <dbReference type="NCBI Taxonomy" id="2212470"/>
    <lineage>
        <taxon>Bacteria</taxon>
        <taxon>Candidatus Eiseniibacteriota</taxon>
    </lineage>
</organism>
<evidence type="ECO:0000313" key="1">
    <source>
        <dbReference type="EMBL" id="NNF06507.1"/>
    </source>
</evidence>
<evidence type="ECO:0008006" key="3">
    <source>
        <dbReference type="Google" id="ProtNLM"/>
    </source>
</evidence>
<dbReference type="Proteomes" id="UP000547674">
    <property type="component" value="Unassembled WGS sequence"/>
</dbReference>
<gene>
    <name evidence="1" type="ORF">HKN21_07080</name>
</gene>
<sequence>MNWRLSVFHTAVMAGLVLGWGGLNSTFASATEVSAIPPHSLRLELHGGVSLQGNTMQQYGWKPGAEPSYLGGLYFEALGWEVGAQYWSWQTHQSISTENPEVRLRGFGAEGGRRLIGAGSFSSWLKGGVGFQNISYAPDEIALSIDGISEAIRVPLQSETEPVISLGLESRVNVVRGLGVSLRATRAWWWMDTAHRRDDVVILERESFSHWRLTLGFAWRMFSS</sequence>
<reference evidence="1 2" key="1">
    <citation type="submission" date="2020-03" db="EMBL/GenBank/DDBJ databases">
        <title>Metabolic flexibility allows generalist bacteria to become dominant in a frequently disturbed ecosystem.</title>
        <authorList>
            <person name="Chen Y.-J."/>
            <person name="Leung P.M."/>
            <person name="Bay S.K."/>
            <person name="Hugenholtz P."/>
            <person name="Kessler A.J."/>
            <person name="Shelley G."/>
            <person name="Waite D.W."/>
            <person name="Cook P.L."/>
            <person name="Greening C."/>
        </authorList>
    </citation>
    <scope>NUCLEOTIDE SEQUENCE [LARGE SCALE GENOMIC DNA]</scope>
    <source>
        <strain evidence="1">SS_bin_28</strain>
    </source>
</reference>
<dbReference type="AlphaFoldDB" id="A0A7Y2E8R1"/>
<proteinExistence type="predicted"/>
<accession>A0A7Y2E8R1</accession>
<dbReference type="EMBL" id="JABDJR010000273">
    <property type="protein sequence ID" value="NNF06507.1"/>
    <property type="molecule type" value="Genomic_DNA"/>
</dbReference>